<evidence type="ECO:0000256" key="1">
    <source>
        <dbReference type="SAM" id="SignalP"/>
    </source>
</evidence>
<evidence type="ECO:0000313" key="3">
    <source>
        <dbReference type="Proteomes" id="UP000799440"/>
    </source>
</evidence>
<name>A0A6A6VAC5_9PLEO</name>
<gene>
    <name evidence="2" type="ORF">M011DRAFT_487066</name>
</gene>
<organism evidence="2 3">
    <name type="scientific">Sporormia fimetaria CBS 119925</name>
    <dbReference type="NCBI Taxonomy" id="1340428"/>
    <lineage>
        <taxon>Eukaryota</taxon>
        <taxon>Fungi</taxon>
        <taxon>Dikarya</taxon>
        <taxon>Ascomycota</taxon>
        <taxon>Pezizomycotina</taxon>
        <taxon>Dothideomycetes</taxon>
        <taxon>Pleosporomycetidae</taxon>
        <taxon>Pleosporales</taxon>
        <taxon>Sporormiaceae</taxon>
        <taxon>Sporormia</taxon>
    </lineage>
</organism>
<proteinExistence type="predicted"/>
<dbReference type="AlphaFoldDB" id="A0A6A6VAC5"/>
<keyword evidence="1" id="KW-0732">Signal</keyword>
<feature type="chain" id="PRO_5025629649" evidence="1">
    <location>
        <begin position="22"/>
        <end position="204"/>
    </location>
</feature>
<protein>
    <submittedName>
        <fullName evidence="2">Uncharacterized protein</fullName>
    </submittedName>
</protein>
<reference evidence="2" key="1">
    <citation type="journal article" date="2020" name="Stud. Mycol.">
        <title>101 Dothideomycetes genomes: a test case for predicting lifestyles and emergence of pathogens.</title>
        <authorList>
            <person name="Haridas S."/>
            <person name="Albert R."/>
            <person name="Binder M."/>
            <person name="Bloem J."/>
            <person name="Labutti K."/>
            <person name="Salamov A."/>
            <person name="Andreopoulos B."/>
            <person name="Baker S."/>
            <person name="Barry K."/>
            <person name="Bills G."/>
            <person name="Bluhm B."/>
            <person name="Cannon C."/>
            <person name="Castanera R."/>
            <person name="Culley D."/>
            <person name="Daum C."/>
            <person name="Ezra D."/>
            <person name="Gonzalez J."/>
            <person name="Henrissat B."/>
            <person name="Kuo A."/>
            <person name="Liang C."/>
            <person name="Lipzen A."/>
            <person name="Lutzoni F."/>
            <person name="Magnuson J."/>
            <person name="Mondo S."/>
            <person name="Nolan M."/>
            <person name="Ohm R."/>
            <person name="Pangilinan J."/>
            <person name="Park H.-J."/>
            <person name="Ramirez L."/>
            <person name="Alfaro M."/>
            <person name="Sun H."/>
            <person name="Tritt A."/>
            <person name="Yoshinaga Y."/>
            <person name="Zwiers L.-H."/>
            <person name="Turgeon B."/>
            <person name="Goodwin S."/>
            <person name="Spatafora J."/>
            <person name="Crous P."/>
            <person name="Grigoriev I."/>
        </authorList>
    </citation>
    <scope>NUCLEOTIDE SEQUENCE</scope>
    <source>
        <strain evidence="2">CBS 119925</strain>
    </source>
</reference>
<dbReference type="EMBL" id="MU006576">
    <property type="protein sequence ID" value="KAF2746654.1"/>
    <property type="molecule type" value="Genomic_DNA"/>
</dbReference>
<evidence type="ECO:0000313" key="2">
    <source>
        <dbReference type="EMBL" id="KAF2746654.1"/>
    </source>
</evidence>
<feature type="signal peptide" evidence="1">
    <location>
        <begin position="1"/>
        <end position="21"/>
    </location>
</feature>
<accession>A0A6A6VAC5</accession>
<sequence length="204" mass="22187">MRFSTSFKAVLLSCVAATAMAETVALGSAPESYQAGAKCNLLAFSTLIAEPASLSEEGIYSCNHAVVNSGLVNGIKTWSDPAAKVIWNMTIHFTDGSYASVAHENQRAKTGLTYGELSWDPKTTQIEYLAMETAPHLSGLRVYLTDGKKLCAGERTTCEENENDATIWSARVFVVAVSAMVTPKGIARMEFYYDHDWQASLKRA</sequence>
<keyword evidence="3" id="KW-1185">Reference proteome</keyword>
<dbReference type="Proteomes" id="UP000799440">
    <property type="component" value="Unassembled WGS sequence"/>
</dbReference>